<proteinExistence type="predicted"/>
<keyword evidence="2" id="KW-1185">Reference proteome</keyword>
<name>A0ACC2G8X5_DALPE</name>
<dbReference type="EMBL" id="CM055743">
    <property type="protein sequence ID" value="KAJ7999985.1"/>
    <property type="molecule type" value="Genomic_DNA"/>
</dbReference>
<evidence type="ECO:0000313" key="2">
    <source>
        <dbReference type="Proteomes" id="UP001157502"/>
    </source>
</evidence>
<reference evidence="1" key="1">
    <citation type="submission" date="2021-05" db="EMBL/GenBank/DDBJ databases">
        <authorList>
            <person name="Pan Q."/>
            <person name="Jouanno E."/>
            <person name="Zahm M."/>
            <person name="Klopp C."/>
            <person name="Cabau C."/>
            <person name="Louis A."/>
            <person name="Berthelot C."/>
            <person name="Parey E."/>
            <person name="Roest Crollius H."/>
            <person name="Montfort J."/>
            <person name="Robinson-Rechavi M."/>
            <person name="Bouchez O."/>
            <person name="Lampietro C."/>
            <person name="Lopez Roques C."/>
            <person name="Donnadieu C."/>
            <person name="Postlethwait J."/>
            <person name="Bobe J."/>
            <person name="Dillon D."/>
            <person name="Chandos A."/>
            <person name="von Hippel F."/>
            <person name="Guiguen Y."/>
        </authorList>
    </citation>
    <scope>NUCLEOTIDE SEQUENCE</scope>
    <source>
        <strain evidence="1">YG-Jan2019</strain>
    </source>
</reference>
<gene>
    <name evidence="1" type="ORF">DPEC_G00200120</name>
</gene>
<dbReference type="Proteomes" id="UP001157502">
    <property type="component" value="Chromosome 16"/>
</dbReference>
<organism evidence="1 2">
    <name type="scientific">Dallia pectoralis</name>
    <name type="common">Alaska blackfish</name>
    <dbReference type="NCBI Taxonomy" id="75939"/>
    <lineage>
        <taxon>Eukaryota</taxon>
        <taxon>Metazoa</taxon>
        <taxon>Chordata</taxon>
        <taxon>Craniata</taxon>
        <taxon>Vertebrata</taxon>
        <taxon>Euteleostomi</taxon>
        <taxon>Actinopterygii</taxon>
        <taxon>Neopterygii</taxon>
        <taxon>Teleostei</taxon>
        <taxon>Protacanthopterygii</taxon>
        <taxon>Esociformes</taxon>
        <taxon>Umbridae</taxon>
        <taxon>Dallia</taxon>
    </lineage>
</organism>
<protein>
    <submittedName>
        <fullName evidence="1">Uncharacterized protein</fullName>
    </submittedName>
</protein>
<sequence>MSLVVVGSEQLVDFPSEVPVAEIDSDSGMGSPIEIMQMASEMISNSVDLQDSDDDDVGATVNRRSCSRKALRDSDSEEEAGPELGNAVEMADALVLSASSSDEMKTSLEEKKPEVRSKKMSRIAHMKSDDSAPEEEDKPVRKEAKLKREKSQRHREKKEKRSKAVERLKNRERPEEETPRPLNDSGCLLGDNDLYDAGLDDDDDDEESLDAIRAAVKQKAKKDKESTFDEEDEPGPKHRPQERKAARASKEAMKQLHSESQRLVRESSCGLPYHMPEPKSINQFFKRRSRPEGPVMALLKSARYEDLIKEAPPPPIPHKEPQSSQNPPSSQTVVLAQPTATSSPDQESQGRPEESLPTQEADDQEVLLPTLATIMQGAKIIVSAEIPPADCPGAGRLEQLQVGVSEMQAQEKEAADTDRDLPQPVTTGLEPVALPLHKPKKDRLARLRELGVVPPPVHKLPTDDGSFDLEPAQFNPGVEALKERFLRHVQPVARPRGERTVLLSVIRKDSSEELRQETVTTTIKEAEEEVAHTAPGEKLTNLKSRLQLAMAVKRQEERERKAALHRLDNEDCGEEDEEEEEMTESEGEEGVDELLGGGNGEDAGDDDDEGDSVVRRDARSPSSLRSKGPSPPPDLLHTDGTLMLFANNSCSRTGDGVKRTGPGGPDGYNKMEEEDSLSLAKDNSHNSSFELQGSMLPSYQPVNRSSAVGRGLLARAFRSPSPCFFRPSFLGSASRSSGKLSEPSLSLPVEDSQDLYAPPSPGESPGPLGASSQGRFSLEDDMHSQLLDADGFLNVGPRSGPPRSHKRQLLLDSLDENAMDANMGELLGLCSGGFGQAREGEATQEDDLLGLCSGAFPPSQLSGEERKRGGIGATQADELLGLCSGVFPVTQAEKDGAEGRKREEEKMELEMDRENDMDQLLGLCSGKFHTQGVTQVHTSHSPNLLAAEDGSKKLEDDEEDEEDCEFRLLSDVESQSEQEADDDEEEEEDGEKDEEDEENEAEDEEENEERVAVFQPRLGKKKKLRMAEFVDSEAELSGSDVGSEDEDDCGVDEYEEEELLDELPSDEELQDQVNKIHMKQVLDDDKRRLRLYQERYLADGDLHSDGPGRARQFRWKNIDNSFDMNGAGTEGEEEEDEEELDQTELQRRKERLEREQWLREQVQTNTQKGEVLEMDEEKIGEEDSQFMKLAKKLTAKSLQRKELSVAPQQEKRAPSQNPFQTMSQPTMVKRGSLLSQPRSVLQKLACISDGNPLAPRNTRGFVFQSLSPEKEASASEAPKKQIKKRGQVEVLAPAAKRPCRENGATAAKGPPRSIFRYLEN</sequence>
<comment type="caution">
    <text evidence="1">The sequence shown here is derived from an EMBL/GenBank/DDBJ whole genome shotgun (WGS) entry which is preliminary data.</text>
</comment>
<accession>A0ACC2G8X5</accession>
<evidence type="ECO:0000313" key="1">
    <source>
        <dbReference type="EMBL" id="KAJ7999985.1"/>
    </source>
</evidence>